<dbReference type="Gene3D" id="3.40.50.300">
    <property type="entry name" value="P-loop containing nucleotide triphosphate hydrolases"/>
    <property type="match status" value="2"/>
</dbReference>
<dbReference type="GO" id="GO:0043015">
    <property type="term" value="F:gamma-tubulin binding"/>
    <property type="evidence" value="ECO:0007669"/>
    <property type="project" value="InterPro"/>
</dbReference>
<protein>
    <submittedName>
        <fullName evidence="11">Tr-type G domain-containing protein</fullName>
    </submittedName>
</protein>
<keyword evidence="3" id="KW-0963">Cytoplasm</keyword>
<dbReference type="Proteomes" id="UP000095283">
    <property type="component" value="Unplaced"/>
</dbReference>
<evidence type="ECO:0000313" key="11">
    <source>
        <dbReference type="WBParaSite" id="Hba_06572"/>
    </source>
</evidence>
<keyword evidence="10" id="KW-1185">Reference proteome</keyword>
<dbReference type="GO" id="GO:0005525">
    <property type="term" value="F:GTP binding"/>
    <property type="evidence" value="ECO:0007669"/>
    <property type="project" value="UniProtKB-KW"/>
</dbReference>
<dbReference type="InterPro" id="IPR009022">
    <property type="entry name" value="EFG_III"/>
</dbReference>
<dbReference type="InterPro" id="IPR000795">
    <property type="entry name" value="T_Tr_GTP-bd_dom"/>
</dbReference>
<evidence type="ECO:0000259" key="9">
    <source>
        <dbReference type="PROSITE" id="PS51722"/>
    </source>
</evidence>
<accession>A0A1I7WNB2</accession>
<evidence type="ECO:0000256" key="6">
    <source>
        <dbReference type="ARBA" id="ARBA00022917"/>
    </source>
</evidence>
<dbReference type="SUPFAM" id="SSF54980">
    <property type="entry name" value="EF-G C-terminal domain-like"/>
    <property type="match status" value="1"/>
</dbReference>
<dbReference type="Pfam" id="PF04130">
    <property type="entry name" value="GCP_C_terminal"/>
    <property type="match status" value="1"/>
</dbReference>
<evidence type="ECO:0000256" key="4">
    <source>
        <dbReference type="ARBA" id="ARBA00022701"/>
    </source>
</evidence>
<dbReference type="GO" id="GO:0005739">
    <property type="term" value="C:mitochondrion"/>
    <property type="evidence" value="ECO:0007669"/>
    <property type="project" value="TreeGrafter"/>
</dbReference>
<dbReference type="InterPro" id="IPR014721">
    <property type="entry name" value="Ribsml_uS5_D2-typ_fold_subgr"/>
</dbReference>
<evidence type="ECO:0000256" key="8">
    <source>
        <dbReference type="ARBA" id="ARBA00023212"/>
    </source>
</evidence>
<proteinExistence type="inferred from homology"/>
<dbReference type="Gene3D" id="3.30.70.870">
    <property type="entry name" value="Elongation Factor G (Translational Gtpase), domain 3"/>
    <property type="match status" value="1"/>
</dbReference>
<keyword evidence="6" id="KW-0648">Protein biosynthesis</keyword>
<evidence type="ECO:0000256" key="1">
    <source>
        <dbReference type="ARBA" id="ARBA00004245"/>
    </source>
</evidence>
<dbReference type="GO" id="GO:0005874">
    <property type="term" value="C:microtubule"/>
    <property type="evidence" value="ECO:0007669"/>
    <property type="project" value="UniProtKB-KW"/>
</dbReference>
<evidence type="ECO:0000256" key="7">
    <source>
        <dbReference type="ARBA" id="ARBA00023134"/>
    </source>
</evidence>
<reference evidence="11" key="1">
    <citation type="submission" date="2016-11" db="UniProtKB">
        <authorList>
            <consortium name="WormBaseParasite"/>
        </authorList>
    </citation>
    <scope>IDENTIFICATION</scope>
</reference>
<comment type="subcellular location">
    <subcellularLocation>
        <location evidence="1">Cytoplasm</location>
        <location evidence="1">Cytoskeleton</location>
    </subcellularLocation>
</comment>
<dbReference type="InterPro" id="IPR042241">
    <property type="entry name" value="GCP_C_sf"/>
</dbReference>
<evidence type="ECO:0000256" key="5">
    <source>
        <dbReference type="ARBA" id="ARBA00022741"/>
    </source>
</evidence>
<dbReference type="CDD" id="cd16262">
    <property type="entry name" value="EFG_III"/>
    <property type="match status" value="1"/>
</dbReference>
<dbReference type="Gene3D" id="3.30.230.10">
    <property type="match status" value="1"/>
</dbReference>
<dbReference type="SUPFAM" id="SSF50447">
    <property type="entry name" value="Translation proteins"/>
    <property type="match status" value="1"/>
</dbReference>
<dbReference type="InterPro" id="IPR040457">
    <property type="entry name" value="GCP_C"/>
</dbReference>
<dbReference type="Pfam" id="PF00009">
    <property type="entry name" value="GTP_EFTU"/>
    <property type="match status" value="1"/>
</dbReference>
<keyword evidence="5" id="KW-0547">Nucleotide-binding</keyword>
<keyword evidence="4" id="KW-0493">Microtubule</keyword>
<feature type="domain" description="Tr-type G" evidence="9">
    <location>
        <begin position="1"/>
        <end position="195"/>
    </location>
</feature>
<keyword evidence="8" id="KW-0206">Cytoskeleton</keyword>
<dbReference type="PROSITE" id="PS51722">
    <property type="entry name" value="G_TR_2"/>
    <property type="match status" value="1"/>
</dbReference>
<dbReference type="PANTHER" id="PTHR43261">
    <property type="entry name" value="TRANSLATION ELONGATION FACTOR G-RELATED"/>
    <property type="match status" value="1"/>
</dbReference>
<dbReference type="WBParaSite" id="Hba_06572">
    <property type="protein sequence ID" value="Hba_06572"/>
    <property type="gene ID" value="Hba_06572"/>
</dbReference>
<evidence type="ECO:0000313" key="10">
    <source>
        <dbReference type="Proteomes" id="UP000095283"/>
    </source>
</evidence>
<dbReference type="SUPFAM" id="SSF54211">
    <property type="entry name" value="Ribosomal protein S5 domain 2-like"/>
    <property type="match status" value="1"/>
</dbReference>
<dbReference type="InterPro" id="IPR009000">
    <property type="entry name" value="Transl_B-barrel_sf"/>
</dbReference>
<organism evidence="10 11">
    <name type="scientific">Heterorhabditis bacteriophora</name>
    <name type="common">Entomopathogenic nematode worm</name>
    <dbReference type="NCBI Taxonomy" id="37862"/>
    <lineage>
        <taxon>Eukaryota</taxon>
        <taxon>Metazoa</taxon>
        <taxon>Ecdysozoa</taxon>
        <taxon>Nematoda</taxon>
        <taxon>Chromadorea</taxon>
        <taxon>Rhabditida</taxon>
        <taxon>Rhabditina</taxon>
        <taxon>Rhabditomorpha</taxon>
        <taxon>Strongyloidea</taxon>
        <taxon>Heterorhabditidae</taxon>
        <taxon>Heterorhabditis</taxon>
    </lineage>
</organism>
<dbReference type="SUPFAM" id="SSF52540">
    <property type="entry name" value="P-loop containing nucleoside triphosphate hydrolases"/>
    <property type="match status" value="1"/>
</dbReference>
<dbReference type="InterPro" id="IPR041095">
    <property type="entry name" value="EFG_II"/>
</dbReference>
<dbReference type="Pfam" id="PF14492">
    <property type="entry name" value="EFG_III"/>
    <property type="match status" value="1"/>
</dbReference>
<dbReference type="InterPro" id="IPR035647">
    <property type="entry name" value="EFG_III/V"/>
</dbReference>
<keyword evidence="7" id="KW-0342">GTP-binding</keyword>
<sequence>MTRCMGDVDSGNTVTDFLDMERERGERCFVPCEKLFIFSNFTILSSNYAFSGITIQSAAVTINWRKHNINLIDTPGHVDFTVEVERCARVLDGVVAVLDGSAGVQSNTLSDEIFSDGRETLCYMLAEHDPEFMSLFLDKYDGKIDKVSREEIIKVLRSLTLSGRCVTVSCGSALRSLSSVRPILEQIVDYLPSPNERNQELKQLFGDDLSALVFKVGHDKRKGQLSYVRVYTGELCNNSSVFNSNRCMNEGPIKVFIPNSDELLPTTHVSEGNIAIVTGLSSTITGDTLLSSETAGHNIAHERHKIVHEDKIQQRDKHRKSAHNVFQISSDNDYLGVLVKGDGQNVVFAGIDVPEPVFFCSIEPPNAGGSNDLEKALKELVIEGRIDPSLRVRIDGSTGQTVVETMGELHMEVVKDRLVRGYGLNVFVGPLQIGYREMIMGSAIHTYSVQEIGEKARCHSVSLTLEIQPKPGIGMFKKISLDLPPDSYRLRMEWQKAINEGCCNAFHSGPILGFPVYDVSVTLKNIVASGGKINPALLSSCAQKCVSEIMQLTGVQLTEPVMKIDVSLEADESSQPILQELTRRRASINVCERKQTYGLLADTLMIEELSYLVYGFDGNISNRKKLELLGLLYKVVKEKPIRKNGVPRTPEALHAHLIVRLRMLRLDVFIDIVEDVLVQLVEFDIPVYYFVLVASYRLSSELLIESLKRICLEMNLVEVPFSHEHKIMRQVHKATPLTKNGVPRLPWDISSVLKEDIYQLGEQIEGDIWESNFGVFLPPSDHLNSRLCRAIVKQGVVVRLLKADIVDGTTIDLAQLYDIGTACDVVDPDSDIVRMLPKIEMIISNIQTLSQDTLSNVLEEVVRMSSVHEISERVTRAILDDARGILNVIRDIFLLQSADMINLSVLDGAGLRRMQMLLEKKGLAKDMWKLSMYDEQVMHGRDVCYRFEFYFATFLNSAYLDGVLDGSGELFLSPPEPLSIIITSGHARRYSRIYSVLSDLTKAFNALLEVDLLQPLLSHNSLCLLYFYRTAMERLIGGAREHVLAELASVWEEFETEFEAAKSIEQVINAHRRAMKGMMRRTLLDVHNLTSGRTLEVICACSVRFAQAMSLGDGASAIIHYQTFYEHAQLLCEKLSLERRNSYARVLLWKMDASGWYSHGHETELEETGRMVSEERSRSHSVMASSNINICSDTPLGSSVYW</sequence>
<dbReference type="GO" id="GO:0003924">
    <property type="term" value="F:GTPase activity"/>
    <property type="evidence" value="ECO:0007669"/>
    <property type="project" value="InterPro"/>
</dbReference>
<dbReference type="InterPro" id="IPR020568">
    <property type="entry name" value="Ribosomal_Su5_D2-typ_SF"/>
</dbReference>
<dbReference type="GO" id="GO:0032790">
    <property type="term" value="P:ribosome disassembly"/>
    <property type="evidence" value="ECO:0007669"/>
    <property type="project" value="TreeGrafter"/>
</dbReference>
<evidence type="ECO:0000256" key="2">
    <source>
        <dbReference type="ARBA" id="ARBA00010337"/>
    </source>
</evidence>
<comment type="similarity">
    <text evidence="2">Belongs to the TUBGCP family.</text>
</comment>
<dbReference type="GO" id="GO:0032543">
    <property type="term" value="P:mitochondrial translation"/>
    <property type="evidence" value="ECO:0007669"/>
    <property type="project" value="TreeGrafter"/>
</dbReference>
<dbReference type="AlphaFoldDB" id="A0A1I7WNB2"/>
<dbReference type="PANTHER" id="PTHR43261:SF1">
    <property type="entry name" value="RIBOSOME-RELEASING FACTOR 2, MITOCHONDRIAL"/>
    <property type="match status" value="1"/>
</dbReference>
<dbReference type="Gene3D" id="1.20.120.1900">
    <property type="entry name" value="Gamma-tubulin complex, C-terminal domain"/>
    <property type="match status" value="1"/>
</dbReference>
<dbReference type="Gene3D" id="2.40.30.10">
    <property type="entry name" value="Translation factors"/>
    <property type="match status" value="1"/>
</dbReference>
<name>A0A1I7WNB2_HETBA</name>
<dbReference type="InterPro" id="IPR027417">
    <property type="entry name" value="P-loop_NTPase"/>
</dbReference>
<evidence type="ECO:0000256" key="3">
    <source>
        <dbReference type="ARBA" id="ARBA00022490"/>
    </source>
</evidence>